<name>A0ABV8EEJ8_9HYPH</name>
<dbReference type="RefSeq" id="WP_247262744.1">
    <property type="nucleotide sequence ID" value="NZ_JALJQZ010000071.1"/>
</dbReference>
<gene>
    <name evidence="2" type="ORF">ACFOVS_23355</name>
</gene>
<sequence>MSKERAGLDLDLPDFQPRPKPPAVDRAEVREAAERSGFTARHAPMPSAPVSAPSQTQTFDARSLRRSTKTAKLNIAVTEEVRQRFWTLAQNIGTSDGQEALVAMMNAIEAELNGSR</sequence>
<feature type="region of interest" description="Disordered" evidence="1">
    <location>
        <begin position="1"/>
        <end position="65"/>
    </location>
</feature>
<evidence type="ECO:0008006" key="4">
    <source>
        <dbReference type="Google" id="ProtNLM"/>
    </source>
</evidence>
<reference evidence="3" key="1">
    <citation type="journal article" date="2019" name="Int. J. Syst. Evol. Microbiol.">
        <title>The Global Catalogue of Microorganisms (GCM) 10K type strain sequencing project: providing services to taxonomists for standard genome sequencing and annotation.</title>
        <authorList>
            <consortium name="The Broad Institute Genomics Platform"/>
            <consortium name="The Broad Institute Genome Sequencing Center for Infectious Disease"/>
            <person name="Wu L."/>
            <person name="Ma J."/>
        </authorList>
    </citation>
    <scope>NUCLEOTIDE SEQUENCE [LARGE SCALE GENOMIC DNA]</scope>
    <source>
        <strain evidence="3">TBRC 5781</strain>
    </source>
</reference>
<evidence type="ECO:0000256" key="1">
    <source>
        <dbReference type="SAM" id="MobiDB-lite"/>
    </source>
</evidence>
<dbReference type="Proteomes" id="UP001595697">
    <property type="component" value="Unassembled WGS sequence"/>
</dbReference>
<comment type="caution">
    <text evidence="2">The sequence shown here is derived from an EMBL/GenBank/DDBJ whole genome shotgun (WGS) entry which is preliminary data.</text>
</comment>
<feature type="compositionally biased region" description="Basic and acidic residues" evidence="1">
    <location>
        <begin position="23"/>
        <end position="34"/>
    </location>
</feature>
<dbReference type="EMBL" id="JBHSBD010000142">
    <property type="protein sequence ID" value="MFC3971007.1"/>
    <property type="molecule type" value="Genomic_DNA"/>
</dbReference>
<evidence type="ECO:0000313" key="2">
    <source>
        <dbReference type="EMBL" id="MFC3971007.1"/>
    </source>
</evidence>
<evidence type="ECO:0000313" key="3">
    <source>
        <dbReference type="Proteomes" id="UP001595697"/>
    </source>
</evidence>
<keyword evidence="3" id="KW-1185">Reference proteome</keyword>
<accession>A0ABV8EEJ8</accession>
<feature type="compositionally biased region" description="Low complexity" evidence="1">
    <location>
        <begin position="43"/>
        <end position="54"/>
    </location>
</feature>
<proteinExistence type="predicted"/>
<protein>
    <recommendedName>
        <fullName evidence="4">Stability/partitioning determinant</fullName>
    </recommendedName>
</protein>
<organism evidence="2 3">
    <name type="scientific">Rhizobium lemnae</name>
    <dbReference type="NCBI Taxonomy" id="1214924"/>
    <lineage>
        <taxon>Bacteria</taxon>
        <taxon>Pseudomonadati</taxon>
        <taxon>Pseudomonadota</taxon>
        <taxon>Alphaproteobacteria</taxon>
        <taxon>Hyphomicrobiales</taxon>
        <taxon>Rhizobiaceae</taxon>
        <taxon>Rhizobium/Agrobacterium group</taxon>
        <taxon>Rhizobium</taxon>
    </lineage>
</organism>